<dbReference type="InterPro" id="IPR016131">
    <property type="entry name" value="Haemerythrin_Fe_BS"/>
</dbReference>
<dbReference type="AlphaFoldDB" id="A0A9D7XJ86"/>
<protein>
    <submittedName>
        <fullName evidence="6">Bacteriohemerythrin</fullName>
    </submittedName>
</protein>
<dbReference type="EMBL" id="JADKIO010000013">
    <property type="protein sequence ID" value="MBK9798137.1"/>
    <property type="molecule type" value="Genomic_DNA"/>
</dbReference>
<keyword evidence="3" id="KW-0479">Metal-binding</keyword>
<dbReference type="PROSITE" id="PS00550">
    <property type="entry name" value="HEMERYTHRINS"/>
    <property type="match status" value="1"/>
</dbReference>
<keyword evidence="2" id="KW-0561">Oxygen transport</keyword>
<gene>
    <name evidence="6" type="ORF">IPP58_16960</name>
</gene>
<dbReference type="Pfam" id="PF01814">
    <property type="entry name" value="Hemerythrin"/>
    <property type="match status" value="1"/>
</dbReference>
<dbReference type="SUPFAM" id="SSF56784">
    <property type="entry name" value="HAD-like"/>
    <property type="match status" value="1"/>
</dbReference>
<evidence type="ECO:0000256" key="4">
    <source>
        <dbReference type="ARBA" id="ARBA00023004"/>
    </source>
</evidence>
<dbReference type="InterPro" id="IPR035938">
    <property type="entry name" value="Hemerythrin-like_sf"/>
</dbReference>
<dbReference type="GO" id="GO:0046872">
    <property type="term" value="F:metal ion binding"/>
    <property type="evidence" value="ECO:0007669"/>
    <property type="project" value="UniProtKB-KW"/>
</dbReference>
<dbReference type="SUPFAM" id="SSF47188">
    <property type="entry name" value="Hemerythrin-like"/>
    <property type="match status" value="1"/>
</dbReference>
<comment type="caution">
    <text evidence="6">The sequence shown here is derived from an EMBL/GenBank/DDBJ whole genome shotgun (WGS) entry which is preliminary data.</text>
</comment>
<evidence type="ECO:0000256" key="3">
    <source>
        <dbReference type="ARBA" id="ARBA00022723"/>
    </source>
</evidence>
<comment type="similarity">
    <text evidence="1">Belongs to the hemerythrin family.</text>
</comment>
<dbReference type="InterPro" id="IPR050669">
    <property type="entry name" value="Hemerythrin"/>
</dbReference>
<proteinExistence type="inferred from homology"/>
<accession>A0A9D7XJ86</accession>
<keyword evidence="4" id="KW-0408">Iron</keyword>
<evidence type="ECO:0000256" key="1">
    <source>
        <dbReference type="ARBA" id="ARBA00010587"/>
    </source>
</evidence>
<evidence type="ECO:0000256" key="2">
    <source>
        <dbReference type="ARBA" id="ARBA00022621"/>
    </source>
</evidence>
<keyword evidence="2" id="KW-0813">Transport</keyword>
<evidence type="ECO:0000313" key="6">
    <source>
        <dbReference type="EMBL" id="MBK9798137.1"/>
    </source>
</evidence>
<dbReference type="GO" id="GO:0005344">
    <property type="term" value="F:oxygen carrier activity"/>
    <property type="evidence" value="ECO:0007669"/>
    <property type="project" value="UniProtKB-KW"/>
</dbReference>
<dbReference type="NCBIfam" id="TIGR02481">
    <property type="entry name" value="hemeryth_dom"/>
    <property type="match status" value="1"/>
</dbReference>
<organism evidence="6 7">
    <name type="scientific">Candidatus Geothrix skivensis</name>
    <dbReference type="NCBI Taxonomy" id="2954439"/>
    <lineage>
        <taxon>Bacteria</taxon>
        <taxon>Pseudomonadati</taxon>
        <taxon>Acidobacteriota</taxon>
        <taxon>Holophagae</taxon>
        <taxon>Holophagales</taxon>
        <taxon>Holophagaceae</taxon>
        <taxon>Geothrix</taxon>
    </lineage>
</organism>
<evidence type="ECO:0000259" key="5">
    <source>
        <dbReference type="Pfam" id="PF01814"/>
    </source>
</evidence>
<name>A0A9D7XJ86_9BACT</name>
<dbReference type="PANTHER" id="PTHR37164:SF1">
    <property type="entry name" value="BACTERIOHEMERYTHRIN"/>
    <property type="match status" value="1"/>
</dbReference>
<reference evidence="6" key="1">
    <citation type="submission" date="2020-10" db="EMBL/GenBank/DDBJ databases">
        <title>Connecting structure to function with the recovery of over 1000 high-quality activated sludge metagenome-assembled genomes encoding full-length rRNA genes using long-read sequencing.</title>
        <authorList>
            <person name="Singleton C.M."/>
            <person name="Petriglieri F."/>
            <person name="Kristensen J.M."/>
            <person name="Kirkegaard R.H."/>
            <person name="Michaelsen T.Y."/>
            <person name="Andersen M.H."/>
            <person name="Karst S.M."/>
            <person name="Dueholm M.S."/>
            <person name="Nielsen P.H."/>
            <person name="Albertsen M."/>
        </authorList>
    </citation>
    <scope>NUCLEOTIDE SEQUENCE</scope>
    <source>
        <strain evidence="6">Skiv_18-Q3-R9-52_MAXAC.067</strain>
    </source>
</reference>
<dbReference type="PANTHER" id="PTHR37164">
    <property type="entry name" value="BACTERIOHEMERYTHRIN"/>
    <property type="match status" value="1"/>
</dbReference>
<dbReference type="InterPro" id="IPR012312">
    <property type="entry name" value="Hemerythrin-like"/>
</dbReference>
<dbReference type="Gene3D" id="1.20.120.50">
    <property type="entry name" value="Hemerythrin-like"/>
    <property type="match status" value="1"/>
</dbReference>
<dbReference type="InterPro" id="IPR036412">
    <property type="entry name" value="HAD-like_sf"/>
</dbReference>
<dbReference type="Gene3D" id="3.40.50.1000">
    <property type="entry name" value="HAD superfamily/HAD-like"/>
    <property type="match status" value="1"/>
</dbReference>
<feature type="domain" description="Hemerythrin-like" evidence="5">
    <location>
        <begin position="15"/>
        <end position="129"/>
    </location>
</feature>
<dbReference type="NCBIfam" id="NF033749">
    <property type="entry name" value="bact_hemeryth"/>
    <property type="match status" value="1"/>
</dbReference>
<dbReference type="InterPro" id="IPR023214">
    <property type="entry name" value="HAD_sf"/>
</dbReference>
<dbReference type="InterPro" id="IPR012827">
    <property type="entry name" value="Hemerythrin_metal-bd"/>
</dbReference>
<dbReference type="Proteomes" id="UP000886657">
    <property type="component" value="Unassembled WGS sequence"/>
</dbReference>
<evidence type="ECO:0000313" key="7">
    <source>
        <dbReference type="Proteomes" id="UP000886657"/>
    </source>
</evidence>
<dbReference type="CDD" id="cd12107">
    <property type="entry name" value="Hemerythrin"/>
    <property type="match status" value="1"/>
</dbReference>
<sequence length="337" mass="37176">MAQIQWKDRYNISFREIDAQHHGLLDLLNELSDQMDGQKHPGSVAHIFAALGDYARTHFSTEERYMQAADYPKLAQHRQEHAAFVTRVQELSRAYEPGDPHLAEETSAFLRDWYLNHITKSDQDYVPHLKRALPTASIEAVLFGLEGVVCTLDPAPLLQAFCDTSGKPEAEVQGALWEDPGLLRELEAGQWDLERFGAEGARWAGQPLDLAALAATYAASFSPVTAMLRLAAQLKQHQPVGLVGNATPWLRTQGLVSLGLEGHFSAEALSCEAGLRLPDKGLFLAAAERLGLAPDTCLLIHRDPACLDAAQAARMQTLDYTTPVMLMAQLRRMGVPF</sequence>